<sequence length="205" mass="23012">MEKFREWLKSLHKENKKMISNILFVIGMGILFIVLGNTVFTDIPKSLSIMQNKSSNTSRIINEESISIESSKSYEEIMEERVEKIFSKMEGVGKVQVMITIAYGKEVHIAEDVNSSYSTTNEEDHQGGRREIKSEDIQNKIVMQNTGSGSAQPIVLKEKEPEIQGILILAEGGDDPRIKQQLTAASETLLGVPAHKVQVFKMNNK</sequence>
<keyword evidence="3" id="KW-1185">Reference proteome</keyword>
<organism evidence="2 3">
    <name type="scientific">Defluviitalea saccharophila</name>
    <dbReference type="NCBI Taxonomy" id="879970"/>
    <lineage>
        <taxon>Bacteria</taxon>
        <taxon>Bacillati</taxon>
        <taxon>Bacillota</taxon>
        <taxon>Clostridia</taxon>
        <taxon>Lachnospirales</taxon>
        <taxon>Defluviitaleaceae</taxon>
        <taxon>Defluviitalea</taxon>
    </lineage>
</organism>
<keyword evidence="1" id="KW-0812">Transmembrane</keyword>
<accession>A0ABZ2Y502</accession>
<protein>
    <recommendedName>
        <fullName evidence="4">Stage III sporulation protein AG</fullName>
    </recommendedName>
</protein>
<keyword evidence="1" id="KW-0472">Membrane</keyword>
<evidence type="ECO:0000313" key="2">
    <source>
        <dbReference type="EMBL" id="WZL70417.1"/>
    </source>
</evidence>
<dbReference type="RefSeq" id="WP_341877380.1">
    <property type="nucleotide sequence ID" value="NZ_CP121687.1"/>
</dbReference>
<evidence type="ECO:0000313" key="3">
    <source>
        <dbReference type="Proteomes" id="UP001486565"/>
    </source>
</evidence>
<feature type="transmembrane region" description="Helical" evidence="1">
    <location>
        <begin position="21"/>
        <end position="40"/>
    </location>
</feature>
<evidence type="ECO:0008006" key="4">
    <source>
        <dbReference type="Google" id="ProtNLM"/>
    </source>
</evidence>
<dbReference type="Proteomes" id="UP001486565">
    <property type="component" value="Chromosome"/>
</dbReference>
<evidence type="ECO:0000256" key="1">
    <source>
        <dbReference type="SAM" id="Phobius"/>
    </source>
</evidence>
<gene>
    <name evidence="2" type="ORF">QBE51_02470</name>
</gene>
<name>A0ABZ2Y502_9FIRM</name>
<dbReference type="EMBL" id="CP121687">
    <property type="protein sequence ID" value="WZL70417.1"/>
    <property type="molecule type" value="Genomic_DNA"/>
</dbReference>
<keyword evidence="1" id="KW-1133">Transmembrane helix</keyword>
<reference evidence="2 3" key="1">
    <citation type="submission" date="2023-03" db="EMBL/GenBank/DDBJ databases">
        <title>Novel Species.</title>
        <authorList>
            <person name="Ma S."/>
        </authorList>
    </citation>
    <scope>NUCLEOTIDE SEQUENCE [LARGE SCALE GENOMIC DNA]</scope>
    <source>
        <strain evidence="2 3">LIND6LT2</strain>
    </source>
</reference>
<proteinExistence type="predicted"/>